<organism evidence="1 2">
    <name type="scientific">Oryza sativa subsp. japonica</name>
    <name type="common">Rice</name>
    <dbReference type="NCBI Taxonomy" id="39947"/>
    <lineage>
        <taxon>Eukaryota</taxon>
        <taxon>Viridiplantae</taxon>
        <taxon>Streptophyta</taxon>
        <taxon>Embryophyta</taxon>
        <taxon>Tracheophyta</taxon>
        <taxon>Spermatophyta</taxon>
        <taxon>Magnoliopsida</taxon>
        <taxon>Liliopsida</taxon>
        <taxon>Poales</taxon>
        <taxon>Poaceae</taxon>
        <taxon>BOP clade</taxon>
        <taxon>Oryzoideae</taxon>
        <taxon>Oryzeae</taxon>
        <taxon>Oryzinae</taxon>
        <taxon>Oryza</taxon>
        <taxon>Oryza sativa</taxon>
    </lineage>
</organism>
<proteinExistence type="predicted"/>
<sequence length="271" mass="28067">GGVLRRLLVLGSGGGRGGGVLPEVDRLRHRRRREAPDERPVDAVEEGVLLDLGGAPGEGDPLVGLLDEQAADEVTRDGAGAAVGGEAERLLDDVAERGAVAGALERGGAVDELVEEDSQRPPVDGAAVALAADDLRGQVLVRAHERHGPRLRRLRVELHRRRAVEQQAHVALGRLAAAPRQDAREEGGGLDAALVRRHALAAVDGVSSAAYAAAAAGGVDGGGLDEGGADGAAEGEVEVGEHDVAVVPHQDVLRLEVPVHDPQHVQVLQRQ</sequence>
<evidence type="ECO:0000313" key="2">
    <source>
        <dbReference type="Proteomes" id="UP000059680"/>
    </source>
</evidence>
<dbReference type="AlphaFoldDB" id="A0A0P0WJP2"/>
<dbReference type="Gramene" id="Os05t0237501-00">
    <property type="protein sequence ID" value="Os05t0237501-00"/>
    <property type="gene ID" value="Os05g0237501"/>
</dbReference>
<feature type="non-terminal residue" evidence="1">
    <location>
        <position position="1"/>
    </location>
</feature>
<accession>A0A0P0WJP2</accession>
<dbReference type="eggNOG" id="ENOG502R478">
    <property type="taxonomic scope" value="Eukaryota"/>
</dbReference>
<dbReference type="FunCoup" id="A0A0P0WJP2">
    <property type="interactions" value="271"/>
</dbReference>
<dbReference type="InParanoid" id="A0A0P0WJP2"/>
<dbReference type="PaxDb" id="39947-A0A0P0WJP2"/>
<reference evidence="2" key="1">
    <citation type="journal article" date="2005" name="Nature">
        <title>The map-based sequence of the rice genome.</title>
        <authorList>
            <consortium name="International rice genome sequencing project (IRGSP)"/>
            <person name="Matsumoto T."/>
            <person name="Wu J."/>
            <person name="Kanamori H."/>
            <person name="Katayose Y."/>
            <person name="Fujisawa M."/>
            <person name="Namiki N."/>
            <person name="Mizuno H."/>
            <person name="Yamamoto K."/>
            <person name="Antonio B.A."/>
            <person name="Baba T."/>
            <person name="Sakata K."/>
            <person name="Nagamura Y."/>
            <person name="Aoki H."/>
            <person name="Arikawa K."/>
            <person name="Arita K."/>
            <person name="Bito T."/>
            <person name="Chiden Y."/>
            <person name="Fujitsuka N."/>
            <person name="Fukunaka R."/>
            <person name="Hamada M."/>
            <person name="Harada C."/>
            <person name="Hayashi A."/>
            <person name="Hijishita S."/>
            <person name="Honda M."/>
            <person name="Hosokawa S."/>
            <person name="Ichikawa Y."/>
            <person name="Idonuma A."/>
            <person name="Iijima M."/>
            <person name="Ikeda M."/>
            <person name="Ikeno M."/>
            <person name="Ito K."/>
            <person name="Ito S."/>
            <person name="Ito T."/>
            <person name="Ito Y."/>
            <person name="Ito Y."/>
            <person name="Iwabuchi A."/>
            <person name="Kamiya K."/>
            <person name="Karasawa W."/>
            <person name="Kurita K."/>
            <person name="Katagiri S."/>
            <person name="Kikuta A."/>
            <person name="Kobayashi H."/>
            <person name="Kobayashi N."/>
            <person name="Machita K."/>
            <person name="Maehara T."/>
            <person name="Masukawa M."/>
            <person name="Mizubayashi T."/>
            <person name="Mukai Y."/>
            <person name="Nagasaki H."/>
            <person name="Nagata Y."/>
            <person name="Naito S."/>
            <person name="Nakashima M."/>
            <person name="Nakama Y."/>
            <person name="Nakamichi Y."/>
            <person name="Nakamura M."/>
            <person name="Meguro A."/>
            <person name="Negishi M."/>
            <person name="Ohta I."/>
            <person name="Ohta T."/>
            <person name="Okamoto M."/>
            <person name="Ono N."/>
            <person name="Saji S."/>
            <person name="Sakaguchi M."/>
            <person name="Sakai K."/>
            <person name="Shibata M."/>
            <person name="Shimokawa T."/>
            <person name="Song J."/>
            <person name="Takazaki Y."/>
            <person name="Terasawa K."/>
            <person name="Tsugane M."/>
            <person name="Tsuji K."/>
            <person name="Ueda S."/>
            <person name="Waki K."/>
            <person name="Yamagata H."/>
            <person name="Yamamoto M."/>
            <person name="Yamamoto S."/>
            <person name="Yamane H."/>
            <person name="Yoshiki S."/>
            <person name="Yoshihara R."/>
            <person name="Yukawa K."/>
            <person name="Zhong H."/>
            <person name="Yano M."/>
            <person name="Yuan Q."/>
            <person name="Ouyang S."/>
            <person name="Liu J."/>
            <person name="Jones K.M."/>
            <person name="Gansberger K."/>
            <person name="Moffat K."/>
            <person name="Hill J."/>
            <person name="Bera J."/>
            <person name="Fadrosh D."/>
            <person name="Jin S."/>
            <person name="Johri S."/>
            <person name="Kim M."/>
            <person name="Overton L."/>
            <person name="Reardon M."/>
            <person name="Tsitrin T."/>
            <person name="Vuong H."/>
            <person name="Weaver B."/>
            <person name="Ciecko A."/>
            <person name="Tallon L."/>
            <person name="Jackson J."/>
            <person name="Pai G."/>
            <person name="Aken S.V."/>
            <person name="Utterback T."/>
            <person name="Reidmuller S."/>
            <person name="Feldblyum T."/>
            <person name="Hsiao J."/>
            <person name="Zismann V."/>
            <person name="Iobst S."/>
            <person name="de Vazeille A.R."/>
            <person name="Buell C.R."/>
            <person name="Ying K."/>
            <person name="Li Y."/>
            <person name="Lu T."/>
            <person name="Huang Y."/>
            <person name="Zhao Q."/>
            <person name="Feng Q."/>
            <person name="Zhang L."/>
            <person name="Zhu J."/>
            <person name="Weng Q."/>
            <person name="Mu J."/>
            <person name="Lu Y."/>
            <person name="Fan D."/>
            <person name="Liu Y."/>
            <person name="Guan J."/>
            <person name="Zhang Y."/>
            <person name="Yu S."/>
            <person name="Liu X."/>
            <person name="Zhang Y."/>
            <person name="Hong G."/>
            <person name="Han B."/>
            <person name="Choisne N."/>
            <person name="Demange N."/>
            <person name="Orjeda G."/>
            <person name="Samain S."/>
            <person name="Cattolico L."/>
            <person name="Pelletier E."/>
            <person name="Couloux A."/>
            <person name="Segurens B."/>
            <person name="Wincker P."/>
            <person name="D'Hont A."/>
            <person name="Scarpelli C."/>
            <person name="Weissenbach J."/>
            <person name="Salanoubat M."/>
            <person name="Quetier F."/>
            <person name="Yu Y."/>
            <person name="Kim H.R."/>
            <person name="Rambo T."/>
            <person name="Currie J."/>
            <person name="Collura K."/>
            <person name="Luo M."/>
            <person name="Yang T."/>
            <person name="Ammiraju J.S.S."/>
            <person name="Engler F."/>
            <person name="Soderlund C."/>
            <person name="Wing R.A."/>
            <person name="Palmer L.E."/>
            <person name="de la Bastide M."/>
            <person name="Spiegel L."/>
            <person name="Nascimento L."/>
            <person name="Zutavern T."/>
            <person name="O'Shaughnessy A."/>
            <person name="Dike S."/>
            <person name="Dedhia N."/>
            <person name="Preston R."/>
            <person name="Balija V."/>
            <person name="McCombie W.R."/>
            <person name="Chow T."/>
            <person name="Chen H."/>
            <person name="Chung M."/>
            <person name="Chen C."/>
            <person name="Shaw J."/>
            <person name="Wu H."/>
            <person name="Hsiao K."/>
            <person name="Chao Y."/>
            <person name="Chu M."/>
            <person name="Cheng C."/>
            <person name="Hour A."/>
            <person name="Lee P."/>
            <person name="Lin S."/>
            <person name="Lin Y."/>
            <person name="Liou J."/>
            <person name="Liu S."/>
            <person name="Hsing Y."/>
            <person name="Raghuvanshi S."/>
            <person name="Mohanty A."/>
            <person name="Bharti A.K."/>
            <person name="Gaur A."/>
            <person name="Gupta V."/>
            <person name="Kumar D."/>
            <person name="Ravi V."/>
            <person name="Vij S."/>
            <person name="Kapur A."/>
            <person name="Khurana P."/>
            <person name="Khurana P."/>
            <person name="Khurana J.P."/>
            <person name="Tyagi A.K."/>
            <person name="Gaikwad K."/>
            <person name="Singh A."/>
            <person name="Dalal V."/>
            <person name="Srivastava S."/>
            <person name="Dixit A."/>
            <person name="Pal A.K."/>
            <person name="Ghazi I.A."/>
            <person name="Yadav M."/>
            <person name="Pandit A."/>
            <person name="Bhargava A."/>
            <person name="Sureshbabu K."/>
            <person name="Batra K."/>
            <person name="Sharma T.R."/>
            <person name="Mohapatra T."/>
            <person name="Singh N.K."/>
            <person name="Messing J."/>
            <person name="Nelson A.B."/>
            <person name="Fuks G."/>
            <person name="Kavchok S."/>
            <person name="Keizer G."/>
            <person name="Linton E."/>
            <person name="Llaca V."/>
            <person name="Song R."/>
            <person name="Tanyolac B."/>
            <person name="Young S."/>
            <person name="Ho-Il K."/>
            <person name="Hahn J.H."/>
            <person name="Sangsakoo G."/>
            <person name="Vanavichit A."/>
            <person name="de Mattos Luiz.A.T."/>
            <person name="Zimmer P.D."/>
            <person name="Malone G."/>
            <person name="Dellagostin O."/>
            <person name="de Oliveira A.C."/>
            <person name="Bevan M."/>
            <person name="Bancroft I."/>
            <person name="Minx P."/>
            <person name="Cordum H."/>
            <person name="Wilson R."/>
            <person name="Cheng Z."/>
            <person name="Jin W."/>
            <person name="Jiang J."/>
            <person name="Leong S.A."/>
            <person name="Iwama H."/>
            <person name="Gojobori T."/>
            <person name="Itoh T."/>
            <person name="Niimura Y."/>
            <person name="Fujii Y."/>
            <person name="Habara T."/>
            <person name="Sakai H."/>
            <person name="Sato Y."/>
            <person name="Wilson G."/>
            <person name="Kumar K."/>
            <person name="McCouch S."/>
            <person name="Juretic N."/>
            <person name="Hoen D."/>
            <person name="Wright S."/>
            <person name="Bruskiewich R."/>
            <person name="Bureau T."/>
            <person name="Miyao A."/>
            <person name="Hirochika H."/>
            <person name="Nishikawa T."/>
            <person name="Kadowaki K."/>
            <person name="Sugiura M."/>
            <person name="Burr B."/>
            <person name="Sasaki T."/>
        </authorList>
    </citation>
    <scope>NUCLEOTIDE SEQUENCE [LARGE SCALE GENOMIC DNA]</scope>
    <source>
        <strain evidence="2">cv. Nipponbare</strain>
    </source>
</reference>
<gene>
    <name evidence="1" type="ordered locus">Os05g0237501</name>
    <name evidence="1" type="ORF">OSNPB_050237501</name>
</gene>
<reference evidence="1 2" key="3">
    <citation type="journal article" date="2013" name="Rice">
        <title>Improvement of the Oryza sativa Nipponbare reference genome using next generation sequence and optical map data.</title>
        <authorList>
            <person name="Kawahara Y."/>
            <person name="de la Bastide M."/>
            <person name="Hamilton J.P."/>
            <person name="Kanamori H."/>
            <person name="McCombie W.R."/>
            <person name="Ouyang S."/>
            <person name="Schwartz D.C."/>
            <person name="Tanaka T."/>
            <person name="Wu J."/>
            <person name="Zhou S."/>
            <person name="Childs K.L."/>
            <person name="Davidson R.M."/>
            <person name="Lin H."/>
            <person name="Quesada-Ocampo L."/>
            <person name="Vaillancourt B."/>
            <person name="Sakai H."/>
            <person name="Lee S.S."/>
            <person name="Kim J."/>
            <person name="Numa H."/>
            <person name="Itoh T."/>
            <person name="Buell C.R."/>
            <person name="Matsumoto T."/>
        </authorList>
    </citation>
    <scope>NUCLEOTIDE SEQUENCE [LARGE SCALE GENOMIC DNA]</scope>
    <source>
        <strain evidence="2">cv. Nipponbare</strain>
    </source>
</reference>
<protein>
    <submittedName>
        <fullName evidence="1">Os05g0237501 protein</fullName>
    </submittedName>
</protein>
<keyword evidence="2" id="KW-1185">Reference proteome</keyword>
<dbReference type="Proteomes" id="UP000059680">
    <property type="component" value="Chromosome 5"/>
</dbReference>
<name>A0A0P0WJP2_ORYSJ</name>
<reference evidence="1 2" key="2">
    <citation type="journal article" date="2013" name="Plant Cell Physiol.">
        <title>Rice Annotation Project Database (RAP-DB): an integrative and interactive database for rice genomics.</title>
        <authorList>
            <person name="Sakai H."/>
            <person name="Lee S.S."/>
            <person name="Tanaka T."/>
            <person name="Numa H."/>
            <person name="Kim J."/>
            <person name="Kawahara Y."/>
            <person name="Wakimoto H."/>
            <person name="Yang C.C."/>
            <person name="Iwamoto M."/>
            <person name="Abe T."/>
            <person name="Yamada Y."/>
            <person name="Muto A."/>
            <person name="Inokuchi H."/>
            <person name="Ikemura T."/>
            <person name="Matsumoto T."/>
            <person name="Sasaki T."/>
            <person name="Itoh T."/>
        </authorList>
    </citation>
    <scope>NUCLEOTIDE SEQUENCE [LARGE SCALE GENOMIC DNA]</scope>
    <source>
        <strain evidence="2">cv. Nipponbare</strain>
    </source>
</reference>
<dbReference type="EMBL" id="AP014961">
    <property type="protein sequence ID" value="BAS92948.1"/>
    <property type="molecule type" value="Genomic_DNA"/>
</dbReference>
<evidence type="ECO:0000313" key="1">
    <source>
        <dbReference type="EMBL" id="BAS92948.1"/>
    </source>
</evidence>